<dbReference type="AlphaFoldDB" id="A0A3P6P8U2"/>
<organism evidence="2 3">
    <name type="scientific">Dibothriocephalus latus</name>
    <name type="common">Fish tapeworm</name>
    <name type="synonym">Diphyllobothrium latum</name>
    <dbReference type="NCBI Taxonomy" id="60516"/>
    <lineage>
        <taxon>Eukaryota</taxon>
        <taxon>Metazoa</taxon>
        <taxon>Spiralia</taxon>
        <taxon>Lophotrochozoa</taxon>
        <taxon>Platyhelminthes</taxon>
        <taxon>Cestoda</taxon>
        <taxon>Eucestoda</taxon>
        <taxon>Diphyllobothriidea</taxon>
        <taxon>Diphyllobothriidae</taxon>
        <taxon>Dibothriocephalus</taxon>
    </lineage>
</organism>
<sequence length="312" mass="34585">MTGSLDTGPPPGLGNRSRAKMTWLARHLLTTVFLLGFLTSAESERLSSVPYYRVDLHLRQRDDAVVLHCPAYHARAGDIVVYEEATGGEIMRAEVQKNAAVRRLKLLASSLYAVNATHRRFCRLQRVESGTQDLRTVSLTEFIIHRTGPDADLSAAFEFFNYNPKETRTIPVKEGDPVLLSCPQKSPKGKQHERKALWFRAAGEQPISSTKNNQLYLASVGPEDVGVYYCAWQESTQRSSPFLTVTKFILGTEAGAVLPPTPTETTTVGDHSIRFTCQQTVQPSDTIVWEKPGGIVFLNHAGDNSITQKPTE</sequence>
<dbReference type="InterPro" id="IPR036179">
    <property type="entry name" value="Ig-like_dom_sf"/>
</dbReference>
<dbReference type="InterPro" id="IPR003599">
    <property type="entry name" value="Ig_sub"/>
</dbReference>
<gene>
    <name evidence="2" type="ORF">DILT_LOCUS450</name>
</gene>
<feature type="non-terminal residue" evidence="2">
    <location>
        <position position="312"/>
    </location>
</feature>
<evidence type="ECO:0000313" key="2">
    <source>
        <dbReference type="EMBL" id="VDK32859.1"/>
    </source>
</evidence>
<accession>A0A3P6P8U2</accession>
<proteinExistence type="predicted"/>
<evidence type="ECO:0000313" key="3">
    <source>
        <dbReference type="Proteomes" id="UP000281553"/>
    </source>
</evidence>
<keyword evidence="3" id="KW-1185">Reference proteome</keyword>
<dbReference type="OrthoDB" id="10363679at2759"/>
<name>A0A3P6P8U2_DIBLA</name>
<evidence type="ECO:0000259" key="1">
    <source>
        <dbReference type="PROSITE" id="PS50835"/>
    </source>
</evidence>
<reference evidence="2 3" key="1">
    <citation type="submission" date="2018-11" db="EMBL/GenBank/DDBJ databases">
        <authorList>
            <consortium name="Pathogen Informatics"/>
        </authorList>
    </citation>
    <scope>NUCLEOTIDE SEQUENCE [LARGE SCALE GENOMIC DNA]</scope>
</reference>
<dbReference type="PROSITE" id="PS50835">
    <property type="entry name" value="IG_LIKE"/>
    <property type="match status" value="1"/>
</dbReference>
<dbReference type="EMBL" id="UYRU01001907">
    <property type="protein sequence ID" value="VDK32859.1"/>
    <property type="molecule type" value="Genomic_DNA"/>
</dbReference>
<dbReference type="InterPro" id="IPR013783">
    <property type="entry name" value="Ig-like_fold"/>
</dbReference>
<dbReference type="InterPro" id="IPR007110">
    <property type="entry name" value="Ig-like_dom"/>
</dbReference>
<dbReference type="SMART" id="SM00409">
    <property type="entry name" value="IG"/>
    <property type="match status" value="1"/>
</dbReference>
<dbReference type="SUPFAM" id="SSF48726">
    <property type="entry name" value="Immunoglobulin"/>
    <property type="match status" value="1"/>
</dbReference>
<dbReference type="Gene3D" id="2.60.40.10">
    <property type="entry name" value="Immunoglobulins"/>
    <property type="match status" value="1"/>
</dbReference>
<dbReference type="Proteomes" id="UP000281553">
    <property type="component" value="Unassembled WGS sequence"/>
</dbReference>
<feature type="domain" description="Ig-like" evidence="1">
    <location>
        <begin position="164"/>
        <end position="246"/>
    </location>
</feature>
<protein>
    <recommendedName>
        <fullName evidence="1">Ig-like domain-containing protein</fullName>
    </recommendedName>
</protein>